<dbReference type="Gene3D" id="3.30.300.30">
    <property type="match status" value="1"/>
</dbReference>
<dbReference type="Pfam" id="PF00501">
    <property type="entry name" value="AMP-binding"/>
    <property type="match status" value="1"/>
</dbReference>
<dbReference type="InterPro" id="IPR025110">
    <property type="entry name" value="AMP-bd_C"/>
</dbReference>
<dbReference type="PANTHER" id="PTHR43347:SF1">
    <property type="entry name" value="AMP-DEPENDENT SYNTHETASE_LIGASE DOMAIN-CONTAINING PROTEIN"/>
    <property type="match status" value="1"/>
</dbReference>
<dbReference type="Proteomes" id="UP000001064">
    <property type="component" value="Unassembled WGS sequence"/>
</dbReference>
<dbReference type="FunCoup" id="F0ZBV3">
    <property type="interactions" value="1"/>
</dbReference>
<evidence type="ECO:0000313" key="6">
    <source>
        <dbReference type="Proteomes" id="UP000001064"/>
    </source>
</evidence>
<evidence type="ECO:0008006" key="7">
    <source>
        <dbReference type="Google" id="ProtNLM"/>
    </source>
</evidence>
<dbReference type="GO" id="GO:0050218">
    <property type="term" value="F:propionate-CoA ligase activity"/>
    <property type="evidence" value="ECO:0000318"/>
    <property type="project" value="GO_Central"/>
</dbReference>
<dbReference type="OMA" id="ATHNIIF"/>
<proteinExistence type="inferred from homology"/>
<reference evidence="6" key="1">
    <citation type="journal article" date="2011" name="Genome Biol.">
        <title>Comparative genomics of the social amoebae Dictyostelium discoideum and Dictyostelium purpureum.</title>
        <authorList>
            <consortium name="US DOE Joint Genome Institute (JGI-PGF)"/>
            <person name="Sucgang R."/>
            <person name="Kuo A."/>
            <person name="Tian X."/>
            <person name="Salerno W."/>
            <person name="Parikh A."/>
            <person name="Feasley C.L."/>
            <person name="Dalin E."/>
            <person name="Tu H."/>
            <person name="Huang E."/>
            <person name="Barry K."/>
            <person name="Lindquist E."/>
            <person name="Shapiro H."/>
            <person name="Bruce D."/>
            <person name="Schmutz J."/>
            <person name="Salamov A."/>
            <person name="Fey P."/>
            <person name="Gaudet P."/>
            <person name="Anjard C."/>
            <person name="Babu M.M."/>
            <person name="Basu S."/>
            <person name="Bushmanova Y."/>
            <person name="van der Wel H."/>
            <person name="Katoh-Kurasawa M."/>
            <person name="Dinh C."/>
            <person name="Coutinho P.M."/>
            <person name="Saito T."/>
            <person name="Elias M."/>
            <person name="Schaap P."/>
            <person name="Kay R.R."/>
            <person name="Henrissat B."/>
            <person name="Eichinger L."/>
            <person name="Rivero F."/>
            <person name="Putnam N.H."/>
            <person name="West C.M."/>
            <person name="Loomis W.F."/>
            <person name="Chisholm R.L."/>
            <person name="Shaulsky G."/>
            <person name="Strassmann J.E."/>
            <person name="Queller D.C."/>
            <person name="Kuspa A."/>
            <person name="Grigoriev I.V."/>
        </authorList>
    </citation>
    <scope>NUCLEOTIDE SEQUENCE [LARGE SCALE GENOMIC DNA]</scope>
    <source>
        <strain evidence="6">QSDP1</strain>
    </source>
</reference>
<dbReference type="OrthoDB" id="10253869at2759"/>
<dbReference type="GeneID" id="10507003"/>
<evidence type="ECO:0000259" key="4">
    <source>
        <dbReference type="Pfam" id="PF16177"/>
    </source>
</evidence>
<evidence type="ECO:0000256" key="1">
    <source>
        <dbReference type="ARBA" id="ARBA00006432"/>
    </source>
</evidence>
<keyword evidence="6" id="KW-1185">Reference proteome</keyword>
<dbReference type="InterPro" id="IPR045851">
    <property type="entry name" value="AMP-bd_C_sf"/>
</dbReference>
<feature type="domain" description="AMP-dependent synthetase/ligase" evidence="2">
    <location>
        <begin position="85"/>
        <end position="473"/>
    </location>
</feature>
<dbReference type="Gene3D" id="3.40.50.12780">
    <property type="entry name" value="N-terminal domain of ligase-like"/>
    <property type="match status" value="1"/>
</dbReference>
<dbReference type="InterPro" id="IPR032387">
    <property type="entry name" value="ACAS_N"/>
</dbReference>
<gene>
    <name evidence="5" type="ORF">DICPUDRAFT_75854</name>
</gene>
<dbReference type="EMBL" id="GL870974">
    <property type="protein sequence ID" value="EGC38550.1"/>
    <property type="molecule type" value="Genomic_DNA"/>
</dbReference>
<evidence type="ECO:0000259" key="3">
    <source>
        <dbReference type="Pfam" id="PF13193"/>
    </source>
</evidence>
<accession>F0ZBV3</accession>
<dbReference type="eggNOG" id="KOG1175">
    <property type="taxonomic scope" value="Eukaryota"/>
</dbReference>
<dbReference type="KEGG" id="dpp:DICPUDRAFT_75854"/>
<dbReference type="SUPFAM" id="SSF56801">
    <property type="entry name" value="Acetyl-CoA synthetase-like"/>
    <property type="match status" value="1"/>
</dbReference>
<dbReference type="InParanoid" id="F0ZBV3"/>
<evidence type="ECO:0000313" key="5">
    <source>
        <dbReference type="EMBL" id="EGC38550.1"/>
    </source>
</evidence>
<feature type="domain" description="Acetyl-coenzyme A synthetase N-terminal" evidence="4">
    <location>
        <begin position="32"/>
        <end position="78"/>
    </location>
</feature>
<dbReference type="PANTHER" id="PTHR43347">
    <property type="entry name" value="ACYL-COA SYNTHETASE"/>
    <property type="match status" value="1"/>
</dbReference>
<dbReference type="Pfam" id="PF13193">
    <property type="entry name" value="AMP-binding_C"/>
    <property type="match status" value="1"/>
</dbReference>
<organism evidence="5 6">
    <name type="scientific">Dictyostelium purpureum</name>
    <name type="common">Slime mold</name>
    <dbReference type="NCBI Taxonomy" id="5786"/>
    <lineage>
        <taxon>Eukaryota</taxon>
        <taxon>Amoebozoa</taxon>
        <taxon>Evosea</taxon>
        <taxon>Eumycetozoa</taxon>
        <taxon>Dictyostelia</taxon>
        <taxon>Dictyosteliales</taxon>
        <taxon>Dictyosteliaceae</taxon>
        <taxon>Dictyostelium</taxon>
    </lineage>
</organism>
<name>F0ZBV3_DICPU</name>
<dbReference type="InterPro" id="IPR042099">
    <property type="entry name" value="ANL_N_sf"/>
</dbReference>
<dbReference type="Pfam" id="PF16177">
    <property type="entry name" value="ACAS_N"/>
    <property type="match status" value="1"/>
</dbReference>
<dbReference type="VEuPathDB" id="AmoebaDB:DICPUDRAFT_75854"/>
<dbReference type="AlphaFoldDB" id="F0ZBV3"/>
<evidence type="ECO:0000259" key="2">
    <source>
        <dbReference type="Pfam" id="PF00501"/>
    </source>
</evidence>
<comment type="similarity">
    <text evidence="1">Belongs to the ATP-dependent AMP-binding enzyme family.</text>
</comment>
<dbReference type="InterPro" id="IPR000873">
    <property type="entry name" value="AMP-dep_synth/lig_dom"/>
</dbReference>
<sequence>MIENNNNNNNNNKEFTLSQPFDFYKDTEYGNHDNISFWGDVAKEYIHWDKPFSKIFYQDENEKSEWFKDGLFNICYNALDKHIKNGRGDQVAFVYEIPLESKSYQITYRELFEKVCRLSRSLKNLGVKKGDVVMIYMHNCFEAIISMLACSRIGAIHNFLFGCFLSNYLVETINRCKPVCIIVSNYGYIFEDIVYFYQSLEEALPNVTEKPNNIILFKRNDIVLSEQNKKESNVLDWEELIKNEIEPLLEYELVESKHPHYILFSSGTTNKPKAIVRDSGGSCIGSIYSTRNNFGLKQGDTFFSKSSIGWISGHSTLTYGCLFTGVTSIFLEGSFRDSINEFWNIIGKYQINNITIIPFLVRYLIKYDPNGEIASKYNIESLKKITVCAEKVHTSIIDYLFKIVKRDIICNEYGQTETGGTIIGNPSLQLPYVKDSIGKPTPGYIIKIVSKSKENPSQTIENKPNEIGEIAIKLPLPPFISNRLFDDDQDQSQFKQIYTNEYPGYFRTKDIGYCDEDGYFYYSSRADDAISVGGYILNCAVIENEIFKHPNVIDCSVIGIKEELYNQVPLGFLVLKENIDLNNYQNLKNEINQTITNNLSFGAILSDIIVVKQLPKTKSGKTLKQLLTLIFDGNTNISIPSSLENKNVISELLEEYRNFKKI</sequence>
<dbReference type="RefSeq" id="XP_003284921.1">
    <property type="nucleotide sequence ID" value="XM_003284873.1"/>
</dbReference>
<protein>
    <recommendedName>
        <fullName evidence="7">AMP-dependent synthetase/ligase domain-containing protein</fullName>
    </recommendedName>
</protein>
<feature type="domain" description="AMP-binding enzyme C-terminal" evidence="3">
    <location>
        <begin position="542"/>
        <end position="621"/>
    </location>
</feature>
<dbReference type="STRING" id="5786.F0ZBV3"/>